<dbReference type="PROSITE" id="PS50164">
    <property type="entry name" value="GIY_YIG"/>
    <property type="match status" value="1"/>
</dbReference>
<sequence length="246" mass="28093">MGAQESIAGIYLIKNNITNKIYVGSSANIERRWKEHKKSLNAGTHHSPHLQASWDKYGKEAFSFSIIEVVDDVNNLIDREQFWLDELKPYKEDIGYNILPNAYSRRGVPLSEEAKQKMIETKLSKRITVTCVNCGRTERVPKSRAKYYTTCSVECLAELNRRRYSNSVEIECPICHSVFKVKPSQLKKRKCCSRACSAKYRKQKFTGKSNPNYRHGKYVKAVGQTKEVDDFDEGFDRGGGFGSTGK</sequence>
<proteinExistence type="predicted"/>
<protein>
    <submittedName>
        <fullName evidence="2">GIY-YIG nuclease family protein</fullName>
    </submittedName>
</protein>
<keyword evidence="3" id="KW-1185">Reference proteome</keyword>
<dbReference type="EMBL" id="JAECVW010000001">
    <property type="protein sequence ID" value="MBH8594054.1"/>
    <property type="molecule type" value="Genomic_DNA"/>
</dbReference>
<dbReference type="InterPro" id="IPR035901">
    <property type="entry name" value="GIY-YIG_endonuc_sf"/>
</dbReference>
<evidence type="ECO:0000259" key="1">
    <source>
        <dbReference type="PROSITE" id="PS50164"/>
    </source>
</evidence>
<dbReference type="SMART" id="SM00465">
    <property type="entry name" value="GIYc"/>
    <property type="match status" value="1"/>
</dbReference>
<dbReference type="AlphaFoldDB" id="A0A8I1AAZ4"/>
<name>A0A8I1AAZ4_THEIN</name>
<organism evidence="2 3">
    <name type="scientific">Thermoactinomyces intermedius</name>
    <dbReference type="NCBI Taxonomy" id="2024"/>
    <lineage>
        <taxon>Bacteria</taxon>
        <taxon>Bacillati</taxon>
        <taxon>Bacillota</taxon>
        <taxon>Bacilli</taxon>
        <taxon>Bacillales</taxon>
        <taxon>Thermoactinomycetaceae</taxon>
        <taxon>Thermoactinomyces</taxon>
    </lineage>
</organism>
<comment type="caution">
    <text evidence="2">The sequence shown here is derived from an EMBL/GenBank/DDBJ whole genome shotgun (WGS) entry which is preliminary data.</text>
</comment>
<dbReference type="GO" id="GO:0004519">
    <property type="term" value="F:endonuclease activity"/>
    <property type="evidence" value="ECO:0007669"/>
    <property type="project" value="InterPro"/>
</dbReference>
<dbReference type="NCBIfam" id="TIGR01453">
    <property type="entry name" value="grpIintron_endo"/>
    <property type="match status" value="1"/>
</dbReference>
<accession>A0A8I1AAZ4</accession>
<evidence type="ECO:0000313" key="2">
    <source>
        <dbReference type="EMBL" id="MBH8594054.1"/>
    </source>
</evidence>
<feature type="domain" description="GIY-YIG" evidence="1">
    <location>
        <begin position="6"/>
        <end position="93"/>
    </location>
</feature>
<dbReference type="Pfam" id="PF01541">
    <property type="entry name" value="GIY-YIG"/>
    <property type="match status" value="1"/>
</dbReference>
<gene>
    <name evidence="2" type="ORF">I8U20_01770</name>
</gene>
<dbReference type="Proteomes" id="UP000633619">
    <property type="component" value="Unassembled WGS sequence"/>
</dbReference>
<dbReference type="Gene3D" id="3.40.1440.10">
    <property type="entry name" value="GIY-YIG endonuclease"/>
    <property type="match status" value="1"/>
</dbReference>
<dbReference type="CDD" id="cd10437">
    <property type="entry name" value="GIY-YIG_HE_I-TevI_like"/>
    <property type="match status" value="1"/>
</dbReference>
<dbReference type="SUPFAM" id="SSF82771">
    <property type="entry name" value="GIY-YIG endonuclease"/>
    <property type="match status" value="1"/>
</dbReference>
<dbReference type="RefSeq" id="WP_181729187.1">
    <property type="nucleotide sequence ID" value="NZ_JACEIR010000001.1"/>
</dbReference>
<evidence type="ECO:0000313" key="3">
    <source>
        <dbReference type="Proteomes" id="UP000633619"/>
    </source>
</evidence>
<dbReference type="InterPro" id="IPR006350">
    <property type="entry name" value="Intron_endoG1"/>
</dbReference>
<dbReference type="InterPro" id="IPR000305">
    <property type="entry name" value="GIY-YIG_endonuc"/>
</dbReference>
<reference evidence="2 3" key="1">
    <citation type="submission" date="2020-12" db="EMBL/GenBank/DDBJ databases">
        <title>WGS of Thermoactinomyces spp.</title>
        <authorList>
            <person name="Cheng K."/>
        </authorList>
    </citation>
    <scope>NUCLEOTIDE SEQUENCE [LARGE SCALE GENOMIC DNA]</scope>
    <source>
        <strain evidence="3">CICC 10671\DSM 43846</strain>
    </source>
</reference>